<evidence type="ECO:0008006" key="4">
    <source>
        <dbReference type="Google" id="ProtNLM"/>
    </source>
</evidence>
<feature type="transmembrane region" description="Helical" evidence="1">
    <location>
        <begin position="41"/>
        <end position="63"/>
    </location>
</feature>
<accession>A0ABV8CG85</accession>
<name>A0ABV8CG85_9GAMM</name>
<keyword evidence="3" id="KW-1185">Reference proteome</keyword>
<feature type="transmembrane region" description="Helical" evidence="1">
    <location>
        <begin position="75"/>
        <end position="96"/>
    </location>
</feature>
<keyword evidence="1" id="KW-0472">Membrane</keyword>
<feature type="transmembrane region" description="Helical" evidence="1">
    <location>
        <begin position="116"/>
        <end position="145"/>
    </location>
</feature>
<feature type="transmembrane region" description="Helical" evidence="1">
    <location>
        <begin position="12"/>
        <end position="29"/>
    </location>
</feature>
<evidence type="ECO:0000256" key="1">
    <source>
        <dbReference type="SAM" id="Phobius"/>
    </source>
</evidence>
<sequence>MTNNDTATAARFAAAIFFAIYSLLFLLFTKYTLLSLQESKLLPLFPALLITPITGAFAGYLFGAAIARQKQWYKALLLGFLLAIIAILLISLVLLGHGYYYEAPIFQQVKDWEDCLVLYGAILLSITLIVGLWLIPITGLAAVYFNRHFFPGLLTASGIKPAQPIDQSHD</sequence>
<keyword evidence="1" id="KW-0812">Transmembrane</keyword>
<keyword evidence="1" id="KW-1133">Transmembrane helix</keyword>
<evidence type="ECO:0000313" key="3">
    <source>
        <dbReference type="Proteomes" id="UP001595758"/>
    </source>
</evidence>
<dbReference type="EMBL" id="JBHSAB010000021">
    <property type="protein sequence ID" value="MFC3909161.1"/>
    <property type="molecule type" value="Genomic_DNA"/>
</dbReference>
<evidence type="ECO:0000313" key="2">
    <source>
        <dbReference type="EMBL" id="MFC3909161.1"/>
    </source>
</evidence>
<reference evidence="3" key="1">
    <citation type="journal article" date="2019" name="Int. J. Syst. Evol. Microbiol.">
        <title>The Global Catalogue of Microorganisms (GCM) 10K type strain sequencing project: providing services to taxonomists for standard genome sequencing and annotation.</title>
        <authorList>
            <consortium name="The Broad Institute Genomics Platform"/>
            <consortium name="The Broad Institute Genome Sequencing Center for Infectious Disease"/>
            <person name="Wu L."/>
            <person name="Ma J."/>
        </authorList>
    </citation>
    <scope>NUCLEOTIDE SEQUENCE [LARGE SCALE GENOMIC DNA]</scope>
    <source>
        <strain evidence="3">CCUG 59858</strain>
    </source>
</reference>
<dbReference type="Proteomes" id="UP001595758">
    <property type="component" value="Unassembled WGS sequence"/>
</dbReference>
<organism evidence="2 3">
    <name type="scientific">Legionella dresdenensis</name>
    <dbReference type="NCBI Taxonomy" id="450200"/>
    <lineage>
        <taxon>Bacteria</taxon>
        <taxon>Pseudomonadati</taxon>
        <taxon>Pseudomonadota</taxon>
        <taxon>Gammaproteobacteria</taxon>
        <taxon>Legionellales</taxon>
        <taxon>Legionellaceae</taxon>
        <taxon>Legionella</taxon>
    </lineage>
</organism>
<comment type="caution">
    <text evidence="2">The sequence shown here is derived from an EMBL/GenBank/DDBJ whole genome shotgun (WGS) entry which is preliminary data.</text>
</comment>
<gene>
    <name evidence="2" type="ORF">ACFORL_08765</name>
</gene>
<protein>
    <recommendedName>
        <fullName evidence="4">Transmembrane protein</fullName>
    </recommendedName>
</protein>
<proteinExistence type="predicted"/>
<dbReference type="RefSeq" id="WP_382343117.1">
    <property type="nucleotide sequence ID" value="NZ_JBHSAB010000021.1"/>
</dbReference>